<proteinExistence type="inferred from homology"/>
<evidence type="ECO:0000313" key="8">
    <source>
        <dbReference type="Proteomes" id="UP001595583"/>
    </source>
</evidence>
<feature type="signal peptide" evidence="6">
    <location>
        <begin position="1"/>
        <end position="25"/>
    </location>
</feature>
<dbReference type="Pfam" id="PF01547">
    <property type="entry name" value="SBP_bac_1"/>
    <property type="match status" value="1"/>
</dbReference>
<keyword evidence="8" id="KW-1185">Reference proteome</keyword>
<dbReference type="EMBL" id="JBHRTK010000006">
    <property type="protein sequence ID" value="MFC3205799.1"/>
    <property type="molecule type" value="Genomic_DNA"/>
</dbReference>
<comment type="subcellular location">
    <subcellularLocation>
        <location evidence="1">Periplasm</location>
    </subcellularLocation>
</comment>
<evidence type="ECO:0000313" key="7">
    <source>
        <dbReference type="EMBL" id="MFC3205799.1"/>
    </source>
</evidence>
<dbReference type="Proteomes" id="UP001595583">
    <property type="component" value="Unassembled WGS sequence"/>
</dbReference>
<dbReference type="InterPro" id="IPR006059">
    <property type="entry name" value="SBP"/>
</dbReference>
<evidence type="ECO:0000256" key="2">
    <source>
        <dbReference type="ARBA" id="ARBA00008520"/>
    </source>
</evidence>
<reference evidence="8" key="1">
    <citation type="journal article" date="2019" name="Int. J. Syst. Evol. Microbiol.">
        <title>The Global Catalogue of Microorganisms (GCM) 10K type strain sequencing project: providing services to taxonomists for standard genome sequencing and annotation.</title>
        <authorList>
            <consortium name="The Broad Institute Genomics Platform"/>
            <consortium name="The Broad Institute Genome Sequencing Center for Infectious Disease"/>
            <person name="Wu L."/>
            <person name="Ma J."/>
        </authorList>
    </citation>
    <scope>NUCLEOTIDE SEQUENCE [LARGE SCALE GENOMIC DNA]</scope>
    <source>
        <strain evidence="8">KCTC 52165</strain>
    </source>
</reference>
<dbReference type="Gene3D" id="3.40.190.10">
    <property type="entry name" value="Periplasmic binding protein-like II"/>
    <property type="match status" value="2"/>
</dbReference>
<organism evidence="7 8">
    <name type="scientific">Aquamicrobium soli</name>
    <dbReference type="NCBI Taxonomy" id="1811518"/>
    <lineage>
        <taxon>Bacteria</taxon>
        <taxon>Pseudomonadati</taxon>
        <taxon>Pseudomonadota</taxon>
        <taxon>Alphaproteobacteria</taxon>
        <taxon>Hyphomicrobiales</taxon>
        <taxon>Phyllobacteriaceae</taxon>
        <taxon>Aquamicrobium</taxon>
    </lineage>
</organism>
<evidence type="ECO:0000256" key="3">
    <source>
        <dbReference type="ARBA" id="ARBA00022448"/>
    </source>
</evidence>
<comment type="similarity">
    <text evidence="2">Belongs to the bacterial solute-binding protein 1 family.</text>
</comment>
<protein>
    <submittedName>
        <fullName evidence="7">ABC transporter substrate-binding protein</fullName>
    </submittedName>
</protein>
<evidence type="ECO:0000256" key="1">
    <source>
        <dbReference type="ARBA" id="ARBA00004418"/>
    </source>
</evidence>
<name>A0ABV7K9J6_9HYPH</name>
<dbReference type="RefSeq" id="WP_378219577.1">
    <property type="nucleotide sequence ID" value="NZ_JBHRTK010000006.1"/>
</dbReference>
<dbReference type="SUPFAM" id="SSF53850">
    <property type="entry name" value="Periplasmic binding protein-like II"/>
    <property type="match status" value="1"/>
</dbReference>
<evidence type="ECO:0000256" key="5">
    <source>
        <dbReference type="ARBA" id="ARBA00022764"/>
    </source>
</evidence>
<keyword evidence="3" id="KW-0813">Transport</keyword>
<dbReference type="PROSITE" id="PS51257">
    <property type="entry name" value="PROKAR_LIPOPROTEIN"/>
    <property type="match status" value="1"/>
</dbReference>
<keyword evidence="5" id="KW-0574">Periplasm</keyword>
<dbReference type="InterPro" id="IPR050490">
    <property type="entry name" value="Bact_solute-bd_prot1"/>
</dbReference>
<accession>A0ABV7K9J6</accession>
<sequence>MRKTMTSVLAGVGLILACGTSIVHAQDKELTIFWAEWDPANYLQELGNEYEKETGVKITVETTPWADFQTKAFTEFNAHGDAYDLVVGDSQWLGAGSSGGHYVDLTDFFNEHKLSDVMAPATVKYYAEYPGNSGKYWAIPLEGDAVGWSYRKDWFEDPKEMEAFKAKYGYDLAPPKTFKELRDIAEFFHRPDEKRYGIAIYTDNSYDAMAMGFENALFSYGGDLGDYSTYKVDGFINSDKAVAALEMYKELYSFTPPGWAKTFFVEDNQAITEGLAAMSMNYFAFLPSLLNESTNPYAKVTGFFANPAGPDGDQFAALGGQGISIVSYSQKQEEAMKFLEWFIKDETQQKWADLGGYTCSQAVLKSEAFQNATPYNKAFYETMFKVKDFWAVPEYAELLQQLNQRVYPYVVGGEGQAKDVLNALAEDWNGTFKKYGRTQ</sequence>
<evidence type="ECO:0000256" key="4">
    <source>
        <dbReference type="ARBA" id="ARBA00022729"/>
    </source>
</evidence>
<feature type="chain" id="PRO_5046988425" evidence="6">
    <location>
        <begin position="26"/>
        <end position="439"/>
    </location>
</feature>
<evidence type="ECO:0000256" key="6">
    <source>
        <dbReference type="SAM" id="SignalP"/>
    </source>
</evidence>
<dbReference type="PANTHER" id="PTHR43649:SF34">
    <property type="entry name" value="ABC TRANSPORTER PERIPLASMIC-BINDING PROTEIN YCJN-RELATED"/>
    <property type="match status" value="1"/>
</dbReference>
<gene>
    <name evidence="7" type="ORF">ACFOHJ_06200</name>
</gene>
<comment type="caution">
    <text evidence="7">The sequence shown here is derived from an EMBL/GenBank/DDBJ whole genome shotgun (WGS) entry which is preliminary data.</text>
</comment>
<dbReference type="PANTHER" id="PTHR43649">
    <property type="entry name" value="ARABINOSE-BINDING PROTEIN-RELATED"/>
    <property type="match status" value="1"/>
</dbReference>
<keyword evidence="4 6" id="KW-0732">Signal</keyword>